<dbReference type="OrthoDB" id="23643at10239"/>
<organism evidence="1 2">
    <name type="scientific">Malakal virus</name>
    <dbReference type="NCBI Taxonomy" id="1229186"/>
    <lineage>
        <taxon>Viruses</taxon>
        <taxon>Riboviria</taxon>
        <taxon>Orthornavirae</taxon>
        <taxon>Negarnaviricota</taxon>
        <taxon>Haploviricotina</taxon>
        <taxon>Monjiviricetes</taxon>
        <taxon>Mononegavirales</taxon>
        <taxon>Rhabdoviridae</taxon>
        <taxon>Alpharhabdovirinae</taxon>
        <taxon>Ephemerovirus</taxon>
        <taxon>Ephemerovirus kimberley</taxon>
    </lineage>
</organism>
<sequence length="114" mass="13729">MELKFRCLLRNVDDCAAGERIVFEVLELMERKFMRLIAIDILDIRSSSFDRETHNPWVYVFGQISVTGILGRVIGRRMIARGSYKLKSHELQEHFEDVYIHFYEDIKRMFRSYY</sequence>
<dbReference type="GeneID" id="21011882"/>
<accession>J9U793</accession>
<proteinExistence type="predicted"/>
<dbReference type="KEGG" id="vg:21011882"/>
<dbReference type="Proteomes" id="UP000157740">
    <property type="component" value="Genome"/>
</dbReference>
<protein>
    <submittedName>
        <fullName evidence="1">Gamma protein</fullName>
    </submittedName>
</protein>
<evidence type="ECO:0000313" key="1">
    <source>
        <dbReference type="EMBL" id="AFR67116.1"/>
    </source>
</evidence>
<evidence type="ECO:0000313" key="2">
    <source>
        <dbReference type="Proteomes" id="UP000157740"/>
    </source>
</evidence>
<gene>
    <name evidence="1" type="primary">gamma</name>
</gene>
<reference evidence="1 2" key="1">
    <citation type="journal article" date="2012" name="Virology">
        <title>Malakal virus from Africa and Kimberley virus from Australia are geographic variants of a widely distributed ephemerovirus.</title>
        <authorList>
            <person name="Blasdell K.R."/>
            <person name="Voysey R."/>
            <person name="Bulach D.M."/>
            <person name="Trinidad L."/>
            <person name="Tesh R.B."/>
            <person name="Boyle D.B."/>
            <person name="Walker P.J."/>
        </authorList>
    </citation>
    <scope>NUCLEOTIDE SEQUENCE [LARGE SCALE GENOMIC DNA]</scope>
    <source>
        <strain evidence="1">SudAr 1169-64</strain>
    </source>
</reference>
<dbReference type="EMBL" id="JQ941707">
    <property type="protein sequence ID" value="AFR67116.1"/>
    <property type="molecule type" value="Viral_cRNA"/>
</dbReference>
<name>J9U793_9RHAB</name>
<dbReference type="RefSeq" id="YP_009094433.1">
    <property type="nucleotide sequence ID" value="NC_025400.1"/>
</dbReference>